<organism evidence="1 2">
    <name type="scientific">Ditylenchus dipsaci</name>
    <dbReference type="NCBI Taxonomy" id="166011"/>
    <lineage>
        <taxon>Eukaryota</taxon>
        <taxon>Metazoa</taxon>
        <taxon>Ecdysozoa</taxon>
        <taxon>Nematoda</taxon>
        <taxon>Chromadorea</taxon>
        <taxon>Rhabditida</taxon>
        <taxon>Tylenchina</taxon>
        <taxon>Tylenchomorpha</taxon>
        <taxon>Sphaerularioidea</taxon>
        <taxon>Anguinidae</taxon>
        <taxon>Anguininae</taxon>
        <taxon>Ditylenchus</taxon>
    </lineage>
</organism>
<name>A0A915CMR1_9BILA</name>
<proteinExistence type="predicted"/>
<keyword evidence="1" id="KW-1185">Reference proteome</keyword>
<evidence type="ECO:0000313" key="1">
    <source>
        <dbReference type="Proteomes" id="UP000887574"/>
    </source>
</evidence>
<sequence>MVQVCHRYTSKKIFNVAVNPMQLSQKPSVPPRQTSEFRRSLRNQLKDFWPANSVLLYLSLLRTPLSFCVHSAEAFSPSPVRLQFHVPVRMSAAAIVK</sequence>
<reference evidence="2" key="1">
    <citation type="submission" date="2022-11" db="UniProtKB">
        <authorList>
            <consortium name="WormBaseParasite"/>
        </authorList>
    </citation>
    <scope>IDENTIFICATION</scope>
</reference>
<dbReference type="Proteomes" id="UP000887574">
    <property type="component" value="Unplaced"/>
</dbReference>
<accession>A0A915CMR1</accession>
<protein>
    <submittedName>
        <fullName evidence="2">Uncharacterized protein</fullName>
    </submittedName>
</protein>
<evidence type="ECO:0000313" key="2">
    <source>
        <dbReference type="WBParaSite" id="jg10738"/>
    </source>
</evidence>
<dbReference type="AlphaFoldDB" id="A0A915CMR1"/>
<dbReference type="WBParaSite" id="jg10738">
    <property type="protein sequence ID" value="jg10738"/>
    <property type="gene ID" value="jg10738"/>
</dbReference>